<gene>
    <name evidence="2" type="ORF">Q7A36_34465</name>
</gene>
<dbReference type="InterPro" id="IPR036852">
    <property type="entry name" value="Peptidase_S8/S53_dom_sf"/>
</dbReference>
<keyword evidence="3" id="KW-1185">Reference proteome</keyword>
<protein>
    <submittedName>
        <fullName evidence="2">S8 family serine peptidase</fullName>
    </submittedName>
</protein>
<comment type="caution">
    <text evidence="2">The sequence shown here is derived from an EMBL/GenBank/DDBJ whole genome shotgun (WGS) entry which is preliminary data.</text>
</comment>
<dbReference type="Proteomes" id="UP001243009">
    <property type="component" value="Unassembled WGS sequence"/>
</dbReference>
<evidence type="ECO:0000313" key="3">
    <source>
        <dbReference type="Proteomes" id="UP001243009"/>
    </source>
</evidence>
<sequence>MYLRRAVRIKVGDDVRRNPASADMLIRRALERRGVSVTAEGRYCFCGPTARLGPQEPPTRCVAASVRVTPEELRMLHNAQDPSFQIAANPSIAPLSIWTSAAPGGGIFGNRAMALTTLAAARDEALGAGVNVAIVDFGIDSRWLRAYRGGRSIAGGWARLVRPDGPTGPEYKSPGSLPPTEHGHMIARNILSVAPAARIFDVPLLPETTLGPPGIADAEGMFERMLREIKARKQDAIPGVAGDTELPDGPWILCNAWGVLDPFRHDPDAEYWNNPHHPFLAAMPRFTEAGIDVVFAAGNCGLPGAQPRCAEMASGPGASIHGVNAHPDVLTVGAVRVDGLPIGSSALGPGVMAGQISPAPPRPASTDYGLESWFAKPDVSAPSYFRDTDDAMLVNTGTSAACGLTVGVLAALRGLELAHGRRKLSPATMRGMLRRTARRPQGAGWDPRQGWGIVNLGAARAAIDCPILATSLTDAGS</sequence>
<dbReference type="RefSeq" id="WP_305108336.1">
    <property type="nucleotide sequence ID" value="NZ_JAUTWS010000093.1"/>
</dbReference>
<proteinExistence type="predicted"/>
<evidence type="ECO:0000259" key="1">
    <source>
        <dbReference type="Pfam" id="PF00082"/>
    </source>
</evidence>
<name>A0ABT9EBR2_9PROT</name>
<accession>A0ABT9EBR2</accession>
<organism evidence="2 3">
    <name type="scientific">Paracraurococcus lichenis</name>
    <dbReference type="NCBI Taxonomy" id="3064888"/>
    <lineage>
        <taxon>Bacteria</taxon>
        <taxon>Pseudomonadati</taxon>
        <taxon>Pseudomonadota</taxon>
        <taxon>Alphaproteobacteria</taxon>
        <taxon>Acetobacterales</taxon>
        <taxon>Roseomonadaceae</taxon>
        <taxon>Paracraurococcus</taxon>
    </lineage>
</organism>
<dbReference type="InterPro" id="IPR000209">
    <property type="entry name" value="Peptidase_S8/S53_dom"/>
</dbReference>
<dbReference type="EMBL" id="JAUTWS010000093">
    <property type="protein sequence ID" value="MDO9713480.1"/>
    <property type="molecule type" value="Genomic_DNA"/>
</dbReference>
<reference evidence="2 3" key="1">
    <citation type="submission" date="2023-08" db="EMBL/GenBank/DDBJ databases">
        <title>The draft genome sequence of Paracraurococcus sp. LOR1-02.</title>
        <authorList>
            <person name="Kingkaew E."/>
            <person name="Tanasupawat S."/>
        </authorList>
    </citation>
    <scope>NUCLEOTIDE SEQUENCE [LARGE SCALE GENOMIC DNA]</scope>
    <source>
        <strain evidence="2 3">LOR1-02</strain>
    </source>
</reference>
<dbReference type="Pfam" id="PF00082">
    <property type="entry name" value="Peptidase_S8"/>
    <property type="match status" value="1"/>
</dbReference>
<evidence type="ECO:0000313" key="2">
    <source>
        <dbReference type="EMBL" id="MDO9713480.1"/>
    </source>
</evidence>
<feature type="domain" description="Peptidase S8/S53" evidence="1">
    <location>
        <begin position="129"/>
        <end position="452"/>
    </location>
</feature>
<dbReference type="Gene3D" id="3.40.50.200">
    <property type="entry name" value="Peptidase S8/S53 domain"/>
    <property type="match status" value="1"/>
</dbReference>
<dbReference type="SUPFAM" id="SSF52743">
    <property type="entry name" value="Subtilisin-like"/>
    <property type="match status" value="1"/>
</dbReference>